<evidence type="ECO:0000256" key="3">
    <source>
        <dbReference type="ARBA" id="ARBA00023067"/>
    </source>
</evidence>
<dbReference type="Pfam" id="PF00216">
    <property type="entry name" value="Bac_DNA_binding"/>
    <property type="match status" value="1"/>
</dbReference>
<comment type="similarity">
    <text evidence="2 5">Belongs to the bacterial histone-like protein family.</text>
</comment>
<evidence type="ECO:0000256" key="2">
    <source>
        <dbReference type="ARBA" id="ARBA00010529"/>
    </source>
</evidence>
<dbReference type="GO" id="GO:0030527">
    <property type="term" value="F:structural constituent of chromatin"/>
    <property type="evidence" value="ECO:0007669"/>
    <property type="project" value="InterPro"/>
</dbReference>
<dbReference type="GO" id="GO:0003677">
    <property type="term" value="F:DNA binding"/>
    <property type="evidence" value="ECO:0007669"/>
    <property type="project" value="UniProtKB-KW"/>
</dbReference>
<accession>V5TAG3</accession>
<dbReference type="Gene3D" id="4.10.520.10">
    <property type="entry name" value="IHF-like DNA-binding proteins"/>
    <property type="match status" value="1"/>
</dbReference>
<dbReference type="CDD" id="cd13831">
    <property type="entry name" value="HU"/>
    <property type="match status" value="1"/>
</dbReference>
<dbReference type="SUPFAM" id="SSF47729">
    <property type="entry name" value="IHF-like DNA-binding proteins"/>
    <property type="match status" value="1"/>
</dbReference>
<gene>
    <name evidence="6" type="ORF">N894_0031</name>
</gene>
<evidence type="ECO:0000256" key="4">
    <source>
        <dbReference type="ARBA" id="ARBA00023125"/>
    </source>
</evidence>
<keyword evidence="4 6" id="KW-0238">DNA-binding</keyword>
<dbReference type="RefSeq" id="WP_023893581.1">
    <property type="nucleotide sequence ID" value="NC_023026.1"/>
</dbReference>
<organism evidence="6">
    <name type="scientific">Francisella tularensis subsp. novicida PA10-7858</name>
    <dbReference type="NCBI Taxonomy" id="1386968"/>
    <lineage>
        <taxon>Bacteria</taxon>
        <taxon>Pseudomonadati</taxon>
        <taxon>Pseudomonadota</taxon>
        <taxon>Gammaproteobacteria</taxon>
        <taxon>Thiotrichales</taxon>
        <taxon>Francisellaceae</taxon>
        <taxon>Francisella</taxon>
    </lineage>
</organism>
<dbReference type="InterPro" id="IPR000119">
    <property type="entry name" value="Hist_DNA-bd"/>
</dbReference>
<dbReference type="InterPro" id="IPR010992">
    <property type="entry name" value="IHF-like_DNA-bd_dom_sf"/>
</dbReference>
<evidence type="ECO:0000313" key="6">
    <source>
        <dbReference type="EMBL" id="AHB60799.1"/>
    </source>
</evidence>
<keyword evidence="6" id="KW-0614">Plasmid</keyword>
<geneLocation type="plasmid" evidence="6">
    <name>pFNPA10</name>
</geneLocation>
<comment type="function">
    <text evidence="1">Histone-like DNA-binding protein which is capable of wrapping DNA to stabilize it, and thus to prevent its denaturation under extreme environmental conditions.</text>
</comment>
<dbReference type="GO" id="GO:0030261">
    <property type="term" value="P:chromosome condensation"/>
    <property type="evidence" value="ECO:0007669"/>
    <property type="project" value="UniProtKB-KW"/>
</dbReference>
<dbReference type="SMART" id="SM00411">
    <property type="entry name" value="BHL"/>
    <property type="match status" value="1"/>
</dbReference>
<name>V5TAG3_FRANO</name>
<sequence>MNKNELIHEIAKNADVTLETASKCLNAFTDTVTKTLKKKQNITLVGFGTFEAKERSAREGRNPKTGETIKIPATTVPNFKAGKTLKESVK</sequence>
<dbReference type="PANTHER" id="PTHR33175">
    <property type="entry name" value="DNA-BINDING PROTEIN HU"/>
    <property type="match status" value="1"/>
</dbReference>
<evidence type="ECO:0000256" key="1">
    <source>
        <dbReference type="ARBA" id="ARBA00003819"/>
    </source>
</evidence>
<reference evidence="6" key="1">
    <citation type="journal article" date="2014" name="Genome">
        <title>Comparative analyses of a putative Francisella conjugative element.</title>
        <authorList>
            <person name="Siddaramappa S."/>
            <person name="Challacombe J.F."/>
            <person name="Petersen J.M."/>
            <person name="Pillai S."/>
            <person name="Kuske C.R."/>
        </authorList>
    </citation>
    <scope>NUCLEOTIDE SEQUENCE</scope>
    <source>
        <strain evidence="6">PA10-7858</strain>
        <plasmid evidence="6">pFNPA10</plasmid>
    </source>
</reference>
<dbReference type="InterPro" id="IPR020816">
    <property type="entry name" value="Histone-like_DNA-bd_CS"/>
</dbReference>
<evidence type="ECO:0000256" key="5">
    <source>
        <dbReference type="RuleBase" id="RU003939"/>
    </source>
</evidence>
<protein>
    <submittedName>
        <fullName evidence="6">DNA-binding protein HU</fullName>
    </submittedName>
</protein>
<proteinExistence type="inferred from homology"/>
<dbReference type="PROSITE" id="PS00045">
    <property type="entry name" value="HISTONE_LIKE"/>
    <property type="match status" value="1"/>
</dbReference>
<dbReference type="AlphaFoldDB" id="V5TAG3"/>
<dbReference type="EMBL" id="KF640086">
    <property type="protein sequence ID" value="AHB60799.1"/>
    <property type="molecule type" value="Genomic_DNA"/>
</dbReference>
<dbReference type="PANTHER" id="PTHR33175:SF3">
    <property type="entry name" value="DNA-BINDING PROTEIN HU-BETA"/>
    <property type="match status" value="1"/>
</dbReference>
<dbReference type="PRINTS" id="PR01727">
    <property type="entry name" value="DNABINDINGHU"/>
</dbReference>
<dbReference type="GO" id="GO:0005829">
    <property type="term" value="C:cytosol"/>
    <property type="evidence" value="ECO:0007669"/>
    <property type="project" value="TreeGrafter"/>
</dbReference>
<keyword evidence="3" id="KW-0226">DNA condensation</keyword>